<sequence>MNIGKSKCPWASPLMVVPKKNGDVSQSVDYRKLNQITIPNSHLLQRIDAMLENLFRAKVFCSLDLYTGNWHIEVDEVDIEKTAFTSPYGFFELSVMIFGLINGPATFR</sequence>
<comment type="caution">
    <text evidence="2">The sequence shown here is derived from an EMBL/GenBank/DDBJ whole genome shotgun (WGS) entry which is preliminary data.</text>
</comment>
<dbReference type="PANTHER" id="PTHR24559:SF444">
    <property type="entry name" value="REVERSE TRANSCRIPTASE DOMAIN-CONTAINING PROTEIN"/>
    <property type="match status" value="1"/>
</dbReference>
<dbReference type="InterPro" id="IPR043502">
    <property type="entry name" value="DNA/RNA_pol_sf"/>
</dbReference>
<dbReference type="InterPro" id="IPR000477">
    <property type="entry name" value="RT_dom"/>
</dbReference>
<accession>A0A0C2IW28</accession>
<reference evidence="2 3" key="1">
    <citation type="journal article" date="2014" name="Genome Biol. Evol.">
        <title>The genome of the myxosporean Thelohanellus kitauei shows adaptations to nutrient acquisition within its fish host.</title>
        <authorList>
            <person name="Yang Y."/>
            <person name="Xiong J."/>
            <person name="Zhou Z."/>
            <person name="Huo F."/>
            <person name="Miao W."/>
            <person name="Ran C."/>
            <person name="Liu Y."/>
            <person name="Zhang J."/>
            <person name="Feng J."/>
            <person name="Wang M."/>
            <person name="Wang M."/>
            <person name="Wang L."/>
            <person name="Yao B."/>
        </authorList>
    </citation>
    <scope>NUCLEOTIDE SEQUENCE [LARGE SCALE GENOMIC DNA]</scope>
    <source>
        <strain evidence="2">Wuqing</strain>
    </source>
</reference>
<dbReference type="EMBL" id="JWZT01005382">
    <property type="protein sequence ID" value="KII61057.1"/>
    <property type="molecule type" value="Genomic_DNA"/>
</dbReference>
<gene>
    <name evidence="2" type="ORF">RF11_10990</name>
</gene>
<dbReference type="OrthoDB" id="420169at2759"/>
<dbReference type="Gene3D" id="3.10.10.10">
    <property type="entry name" value="HIV Type 1 Reverse Transcriptase, subunit A, domain 1"/>
    <property type="match status" value="1"/>
</dbReference>
<protein>
    <submittedName>
        <fullName evidence="2">Transposon Ty3-I Gag-Pol polyprotein</fullName>
    </submittedName>
</protein>
<dbReference type="Pfam" id="PF00078">
    <property type="entry name" value="RVT_1"/>
    <property type="match status" value="1"/>
</dbReference>
<name>A0A0C2IW28_THEKT</name>
<feature type="domain" description="Reverse transcriptase" evidence="1">
    <location>
        <begin position="18"/>
        <end position="107"/>
    </location>
</feature>
<organism evidence="2 3">
    <name type="scientific">Thelohanellus kitauei</name>
    <name type="common">Myxosporean</name>
    <dbReference type="NCBI Taxonomy" id="669202"/>
    <lineage>
        <taxon>Eukaryota</taxon>
        <taxon>Metazoa</taxon>
        <taxon>Cnidaria</taxon>
        <taxon>Myxozoa</taxon>
        <taxon>Myxosporea</taxon>
        <taxon>Bivalvulida</taxon>
        <taxon>Platysporina</taxon>
        <taxon>Myxobolidae</taxon>
        <taxon>Thelohanellus</taxon>
    </lineage>
</organism>
<dbReference type="OMA" id="PWASPLM"/>
<dbReference type="InterPro" id="IPR053134">
    <property type="entry name" value="RNA-dir_DNA_polymerase"/>
</dbReference>
<evidence type="ECO:0000313" key="3">
    <source>
        <dbReference type="Proteomes" id="UP000031668"/>
    </source>
</evidence>
<proteinExistence type="predicted"/>
<dbReference type="SUPFAM" id="SSF56672">
    <property type="entry name" value="DNA/RNA polymerases"/>
    <property type="match status" value="1"/>
</dbReference>
<dbReference type="PANTHER" id="PTHR24559">
    <property type="entry name" value="TRANSPOSON TY3-I GAG-POL POLYPROTEIN"/>
    <property type="match status" value="1"/>
</dbReference>
<dbReference type="InterPro" id="IPR043128">
    <property type="entry name" value="Rev_trsase/Diguanyl_cyclase"/>
</dbReference>
<evidence type="ECO:0000259" key="1">
    <source>
        <dbReference type="Pfam" id="PF00078"/>
    </source>
</evidence>
<dbReference type="CDD" id="cd01647">
    <property type="entry name" value="RT_LTR"/>
    <property type="match status" value="1"/>
</dbReference>
<dbReference type="Gene3D" id="3.30.70.270">
    <property type="match status" value="1"/>
</dbReference>
<keyword evidence="3" id="KW-1185">Reference proteome</keyword>
<dbReference type="AlphaFoldDB" id="A0A0C2IW28"/>
<evidence type="ECO:0000313" key="2">
    <source>
        <dbReference type="EMBL" id="KII61057.1"/>
    </source>
</evidence>
<dbReference type="Proteomes" id="UP000031668">
    <property type="component" value="Unassembled WGS sequence"/>
</dbReference>